<evidence type="ECO:0000256" key="5">
    <source>
        <dbReference type="ARBA" id="ARBA00023136"/>
    </source>
</evidence>
<evidence type="ECO:0000256" key="1">
    <source>
        <dbReference type="ARBA" id="ARBA00004141"/>
    </source>
</evidence>
<accession>A0A2H0BSF8</accession>
<dbReference type="Proteomes" id="UP000231581">
    <property type="component" value="Unassembled WGS sequence"/>
</dbReference>
<keyword evidence="3" id="KW-0133">Cell shape</keyword>
<evidence type="ECO:0000256" key="2">
    <source>
        <dbReference type="ARBA" id="ARBA00022692"/>
    </source>
</evidence>
<evidence type="ECO:0000313" key="8">
    <source>
        <dbReference type="Proteomes" id="UP000231581"/>
    </source>
</evidence>
<evidence type="ECO:0000256" key="4">
    <source>
        <dbReference type="ARBA" id="ARBA00022989"/>
    </source>
</evidence>
<feature type="transmembrane region" description="Helical" evidence="6">
    <location>
        <begin position="184"/>
        <end position="202"/>
    </location>
</feature>
<dbReference type="Pfam" id="PF01098">
    <property type="entry name" value="FTSW_RODA_SPOVE"/>
    <property type="match status" value="1"/>
</dbReference>
<name>A0A2H0BSF8_9BACT</name>
<dbReference type="GO" id="GO:0032153">
    <property type="term" value="C:cell division site"/>
    <property type="evidence" value="ECO:0007669"/>
    <property type="project" value="TreeGrafter"/>
</dbReference>
<comment type="caution">
    <text evidence="7">The sequence shown here is derived from an EMBL/GenBank/DDBJ whole genome shotgun (WGS) entry which is preliminary data.</text>
</comment>
<dbReference type="EMBL" id="PCSZ01000047">
    <property type="protein sequence ID" value="PIP60616.1"/>
    <property type="molecule type" value="Genomic_DNA"/>
</dbReference>
<dbReference type="GO" id="GO:0015648">
    <property type="term" value="F:lipid-linked peptidoglycan transporter activity"/>
    <property type="evidence" value="ECO:0007669"/>
    <property type="project" value="TreeGrafter"/>
</dbReference>
<keyword evidence="2 6" id="KW-0812">Transmembrane</keyword>
<proteinExistence type="predicted"/>
<dbReference type="GO" id="GO:0008360">
    <property type="term" value="P:regulation of cell shape"/>
    <property type="evidence" value="ECO:0007669"/>
    <property type="project" value="UniProtKB-KW"/>
</dbReference>
<feature type="transmembrane region" description="Helical" evidence="6">
    <location>
        <begin position="160"/>
        <end position="177"/>
    </location>
</feature>
<dbReference type="InterPro" id="IPR001182">
    <property type="entry name" value="FtsW/RodA"/>
</dbReference>
<dbReference type="PANTHER" id="PTHR30474:SF1">
    <property type="entry name" value="PEPTIDOGLYCAN GLYCOSYLTRANSFERASE MRDB"/>
    <property type="match status" value="1"/>
</dbReference>
<dbReference type="PANTHER" id="PTHR30474">
    <property type="entry name" value="CELL CYCLE PROTEIN"/>
    <property type="match status" value="1"/>
</dbReference>
<keyword evidence="5 6" id="KW-0472">Membrane</keyword>
<dbReference type="GO" id="GO:0051301">
    <property type="term" value="P:cell division"/>
    <property type="evidence" value="ECO:0007669"/>
    <property type="project" value="InterPro"/>
</dbReference>
<organism evidence="7 8">
    <name type="scientific">Candidatus Uhrbacteria bacterium CG22_combo_CG10-13_8_21_14_all_47_17</name>
    <dbReference type="NCBI Taxonomy" id="1975041"/>
    <lineage>
        <taxon>Bacteria</taxon>
        <taxon>Candidatus Uhriibacteriota</taxon>
    </lineage>
</organism>
<feature type="transmembrane region" description="Helical" evidence="6">
    <location>
        <begin position="336"/>
        <end position="356"/>
    </location>
</feature>
<keyword evidence="4 6" id="KW-1133">Transmembrane helix</keyword>
<feature type="transmembrane region" description="Helical" evidence="6">
    <location>
        <begin position="101"/>
        <end position="123"/>
    </location>
</feature>
<gene>
    <name evidence="7" type="ORF">COX00_02295</name>
</gene>
<feature type="transmembrane region" description="Helical" evidence="6">
    <location>
        <begin position="45"/>
        <end position="65"/>
    </location>
</feature>
<evidence type="ECO:0000256" key="3">
    <source>
        <dbReference type="ARBA" id="ARBA00022960"/>
    </source>
</evidence>
<sequence>MNRFIETLQRVDWMLLSAAITLTAVGLTAIYGIGISQDQADFFLFHKQFVTFAIGIAAVIVLIFLDYRHLRSYSLILYLAGMLLLLAVLVFGHTVNNTQGWFRIGALSFQPVELAKILLTIYLAAFFSRKSHKRLSWRSFGISFLAATGYAGLVLLQPDFGSAMVLYMIWGMMALFAGLPKYAWFILPLTACTVALLAWNFALQPYQQARVASFLDPNLDPRGSGYNAIQARIAIGSGGLFGKGVGEGSQARLRFLPASATDFIFAVIGEELGFVGVAFILGLFLLILYRFIRLGYESEDEFASLLLIGLSGLILIHLTVNVGMNLGIMPITGIPMPFLSAAASYLLITFVAIGLAESIAVRRRATVDREAAKILFE</sequence>
<feature type="transmembrane region" description="Helical" evidence="6">
    <location>
        <begin position="12"/>
        <end position="33"/>
    </location>
</feature>
<dbReference type="InterPro" id="IPR011923">
    <property type="entry name" value="RodA/MrdB"/>
</dbReference>
<evidence type="ECO:0000256" key="6">
    <source>
        <dbReference type="SAM" id="Phobius"/>
    </source>
</evidence>
<feature type="transmembrane region" description="Helical" evidence="6">
    <location>
        <begin position="272"/>
        <end position="292"/>
    </location>
</feature>
<feature type="transmembrane region" description="Helical" evidence="6">
    <location>
        <begin position="77"/>
        <end position="95"/>
    </location>
</feature>
<dbReference type="AlphaFoldDB" id="A0A2H0BSF8"/>
<dbReference type="NCBIfam" id="TIGR02210">
    <property type="entry name" value="rodA_shape"/>
    <property type="match status" value="1"/>
</dbReference>
<protein>
    <submittedName>
        <fullName evidence="7">Rod shape-determining protein RodA</fullName>
    </submittedName>
</protein>
<reference evidence="7 8" key="1">
    <citation type="submission" date="2017-09" db="EMBL/GenBank/DDBJ databases">
        <title>Depth-based differentiation of microbial function through sediment-hosted aquifers and enrichment of novel symbionts in the deep terrestrial subsurface.</title>
        <authorList>
            <person name="Probst A.J."/>
            <person name="Ladd B."/>
            <person name="Jarett J.K."/>
            <person name="Geller-Mcgrath D.E."/>
            <person name="Sieber C.M."/>
            <person name="Emerson J.B."/>
            <person name="Anantharaman K."/>
            <person name="Thomas B.C."/>
            <person name="Malmstrom R."/>
            <person name="Stieglmeier M."/>
            <person name="Klingl A."/>
            <person name="Woyke T."/>
            <person name="Ryan C.M."/>
            <person name="Banfield J.F."/>
        </authorList>
    </citation>
    <scope>NUCLEOTIDE SEQUENCE [LARGE SCALE GENOMIC DNA]</scope>
    <source>
        <strain evidence="7">CG22_combo_CG10-13_8_21_14_all_47_17</strain>
    </source>
</reference>
<feature type="transmembrane region" description="Helical" evidence="6">
    <location>
        <begin position="304"/>
        <end position="324"/>
    </location>
</feature>
<feature type="transmembrane region" description="Helical" evidence="6">
    <location>
        <begin position="135"/>
        <end position="154"/>
    </location>
</feature>
<comment type="subcellular location">
    <subcellularLocation>
        <location evidence="1">Membrane</location>
        <topology evidence="1">Multi-pass membrane protein</topology>
    </subcellularLocation>
</comment>
<evidence type="ECO:0000313" key="7">
    <source>
        <dbReference type="EMBL" id="PIP60616.1"/>
    </source>
</evidence>
<dbReference type="GO" id="GO:0005886">
    <property type="term" value="C:plasma membrane"/>
    <property type="evidence" value="ECO:0007669"/>
    <property type="project" value="TreeGrafter"/>
</dbReference>